<dbReference type="GeneID" id="69601945"/>
<dbReference type="GO" id="GO:0005886">
    <property type="term" value="C:plasma membrane"/>
    <property type="evidence" value="ECO:0007669"/>
    <property type="project" value="UniProtKB-SubCell"/>
</dbReference>
<evidence type="ECO:0000256" key="7">
    <source>
        <dbReference type="ARBA" id="ARBA00022617"/>
    </source>
</evidence>
<feature type="binding site" description="covalent" evidence="21">
    <location>
        <position position="149"/>
    </location>
    <ligand>
        <name>heme c</name>
        <dbReference type="ChEBI" id="CHEBI:61717"/>
        <label>1</label>
    </ligand>
</feature>
<keyword evidence="18 19" id="KW-0472">Membrane</keyword>
<dbReference type="Proteomes" id="UP000007564">
    <property type="component" value="Chromosome"/>
</dbReference>
<feature type="binding site" description="axial binding residue" evidence="20">
    <location>
        <position position="189"/>
    </location>
    <ligand>
        <name>heme c</name>
        <dbReference type="ChEBI" id="CHEBI:61717"/>
        <label>2</label>
    </ligand>
    <ligandPart>
        <name>Fe</name>
        <dbReference type="ChEBI" id="CHEBI:18248"/>
    </ligandPart>
</feature>
<keyword evidence="6 19" id="KW-0997">Cell inner membrane</keyword>
<organism evidence="24 25">
    <name type="scientific">Bordetella bronchiseptica 253</name>
    <dbReference type="NCBI Taxonomy" id="568707"/>
    <lineage>
        <taxon>Bacteria</taxon>
        <taxon>Pseudomonadati</taxon>
        <taxon>Pseudomonadota</taxon>
        <taxon>Betaproteobacteria</taxon>
        <taxon>Burkholderiales</taxon>
        <taxon>Alcaligenaceae</taxon>
        <taxon>Bordetella</taxon>
    </lineage>
</organism>
<evidence type="ECO:0000313" key="25">
    <source>
        <dbReference type="Proteomes" id="UP000007564"/>
    </source>
</evidence>
<protein>
    <recommendedName>
        <fullName evidence="19">Cbb3-type cytochrome c oxidase subunit</fullName>
    </recommendedName>
</protein>
<sequence>MSDFVNGFWSYFIGIIAIGGIVWCVWLLYSQRRWLSTRPAGGVVEDTGHVWDGDLTELNNPVPRWWTWMYLLTCVFALGYLVLFPGVGSYQGTLGYTSVGEVKQKQAELAERVKPVYERFGGMTPEQLVADAPAREIGQRLFLNTCAQCHGSDAKGSTSFPNLTDGDWLYGGTPEIIAETIAKGRHGVMPPWKGVIDPRMAGDIAHYVRSLSGLAVDPVRVFRGKREFANYCVACHGVDGKGNQALGAPNLTDDVWLYGSSEASIVRTILDGRDNRMPAHEEVLTPEQIKLLSAWVWGLSNQAPAKAAEAAR</sequence>
<dbReference type="InterPro" id="IPR004678">
    <property type="entry name" value="Cyt_c_oxidase_cbb3_su3"/>
</dbReference>
<dbReference type="SUPFAM" id="SSF46626">
    <property type="entry name" value="Cytochrome c"/>
    <property type="match status" value="2"/>
</dbReference>
<evidence type="ECO:0000256" key="13">
    <source>
        <dbReference type="ARBA" id="ARBA00022982"/>
    </source>
</evidence>
<keyword evidence="15 19" id="KW-0560">Oxidoreductase</keyword>
<proteinExistence type="inferred from homology"/>
<keyword evidence="4 19" id="KW-0813">Transport</keyword>
<dbReference type="Gene3D" id="1.10.760.10">
    <property type="entry name" value="Cytochrome c-like domain"/>
    <property type="match status" value="2"/>
</dbReference>
<feature type="domain" description="Cytochrome c" evidence="23">
    <location>
        <begin position="133"/>
        <end position="212"/>
    </location>
</feature>
<dbReference type="InterPro" id="IPR032858">
    <property type="entry name" value="CcoP_N"/>
</dbReference>
<dbReference type="InterPro" id="IPR038414">
    <property type="entry name" value="CcoP_N_sf"/>
</dbReference>
<dbReference type="GO" id="GO:0016491">
    <property type="term" value="F:oxidoreductase activity"/>
    <property type="evidence" value="ECO:0007669"/>
    <property type="project" value="UniProtKB-KW"/>
</dbReference>
<dbReference type="UniPathway" id="UPA00705"/>
<keyword evidence="7 19" id="KW-0349">Heme</keyword>
<evidence type="ECO:0000256" key="8">
    <source>
        <dbReference type="ARBA" id="ARBA00022660"/>
    </source>
</evidence>
<dbReference type="GO" id="GO:0046872">
    <property type="term" value="F:metal ion binding"/>
    <property type="evidence" value="ECO:0007669"/>
    <property type="project" value="UniProtKB-KW"/>
</dbReference>
<keyword evidence="9 22" id="KW-0812">Transmembrane</keyword>
<dbReference type="GO" id="GO:0020037">
    <property type="term" value="F:heme binding"/>
    <property type="evidence" value="ECO:0007669"/>
    <property type="project" value="InterPro"/>
</dbReference>
<dbReference type="Pfam" id="PF14715">
    <property type="entry name" value="FixP_N"/>
    <property type="match status" value="1"/>
</dbReference>
<dbReference type="RefSeq" id="WP_010930775.1">
    <property type="nucleotide sequence ID" value="NC_019382.1"/>
</dbReference>
<evidence type="ECO:0000256" key="11">
    <source>
        <dbReference type="ARBA" id="ARBA00022737"/>
    </source>
</evidence>
<feature type="binding site" description="axial binding residue" evidence="20">
    <location>
        <position position="150"/>
    </location>
    <ligand>
        <name>heme c</name>
        <dbReference type="ChEBI" id="CHEBI:61717"/>
        <label>1</label>
    </ligand>
    <ligandPart>
        <name>Fe</name>
        <dbReference type="ChEBI" id="CHEBI:18248"/>
    </ligandPart>
</feature>
<dbReference type="PROSITE" id="PS51007">
    <property type="entry name" value="CYTC"/>
    <property type="match status" value="2"/>
</dbReference>
<dbReference type="GO" id="GO:0009055">
    <property type="term" value="F:electron transfer activity"/>
    <property type="evidence" value="ECO:0007669"/>
    <property type="project" value="InterPro"/>
</dbReference>
<evidence type="ECO:0000256" key="12">
    <source>
        <dbReference type="ARBA" id="ARBA00022781"/>
    </source>
</evidence>
<dbReference type="Pfam" id="PF13442">
    <property type="entry name" value="Cytochrome_CBB3"/>
    <property type="match status" value="2"/>
</dbReference>
<dbReference type="PIRSF" id="PIRSF000006">
    <property type="entry name" value="Cbb3-Cox_fixP"/>
    <property type="match status" value="1"/>
</dbReference>
<evidence type="ECO:0000256" key="6">
    <source>
        <dbReference type="ARBA" id="ARBA00022519"/>
    </source>
</evidence>
<keyword evidence="8 19" id="KW-0679">Respiratory chain</keyword>
<evidence type="ECO:0000256" key="3">
    <source>
        <dbReference type="ARBA" id="ARBA00006113"/>
    </source>
</evidence>
<keyword evidence="17 19" id="KW-0406">Ion transport</keyword>
<dbReference type="NCBIfam" id="TIGR00782">
    <property type="entry name" value="ccoP"/>
    <property type="match status" value="1"/>
</dbReference>
<feature type="transmembrane region" description="Helical" evidence="22">
    <location>
        <begin position="7"/>
        <end position="29"/>
    </location>
</feature>
<evidence type="ECO:0000256" key="2">
    <source>
        <dbReference type="ARBA" id="ARBA00004673"/>
    </source>
</evidence>
<evidence type="ECO:0000256" key="1">
    <source>
        <dbReference type="ARBA" id="ARBA00004533"/>
    </source>
</evidence>
<dbReference type="InterPro" id="IPR009056">
    <property type="entry name" value="Cyt_c-like_dom"/>
</dbReference>
<name>A0A0C6P319_BORBO</name>
<keyword evidence="14 22" id="KW-1133">Transmembrane helix</keyword>
<evidence type="ECO:0000313" key="24">
    <source>
        <dbReference type="EMBL" id="CCJ53047.1"/>
    </source>
</evidence>
<evidence type="ECO:0000256" key="10">
    <source>
        <dbReference type="ARBA" id="ARBA00022723"/>
    </source>
</evidence>
<evidence type="ECO:0000256" key="14">
    <source>
        <dbReference type="ARBA" id="ARBA00022989"/>
    </source>
</evidence>
<evidence type="ECO:0000256" key="15">
    <source>
        <dbReference type="ARBA" id="ARBA00023002"/>
    </source>
</evidence>
<keyword evidence="5 19" id="KW-1003">Cell membrane</keyword>
<comment type="function">
    <text evidence="19">C-type cytochrome. Part of the cbb3-type cytochrome c oxidase complex.</text>
</comment>
<dbReference type="GO" id="GO:1902600">
    <property type="term" value="P:proton transmembrane transport"/>
    <property type="evidence" value="ECO:0007669"/>
    <property type="project" value="UniProtKB-KW"/>
</dbReference>
<feature type="transmembrane region" description="Helical" evidence="22">
    <location>
        <begin position="65"/>
        <end position="84"/>
    </location>
</feature>
<keyword evidence="12 19" id="KW-0375">Hydrogen ion transport</keyword>
<evidence type="ECO:0000256" key="21">
    <source>
        <dbReference type="PIRSR" id="PIRSR000006-2"/>
    </source>
</evidence>
<evidence type="ECO:0000256" key="16">
    <source>
        <dbReference type="ARBA" id="ARBA00023004"/>
    </source>
</evidence>
<dbReference type="Gene3D" id="6.10.280.130">
    <property type="match status" value="1"/>
</dbReference>
<comment type="similarity">
    <text evidence="3 19">Belongs to the CcoP / FixP family.</text>
</comment>
<feature type="binding site" description="covalent" evidence="21">
    <location>
        <position position="235"/>
    </location>
    <ligand>
        <name>heme c</name>
        <dbReference type="ChEBI" id="CHEBI:61717"/>
        <label>2</label>
    </ligand>
</feature>
<evidence type="ECO:0000256" key="18">
    <source>
        <dbReference type="ARBA" id="ARBA00023136"/>
    </source>
</evidence>
<dbReference type="InterPro" id="IPR036909">
    <property type="entry name" value="Cyt_c-like_dom_sf"/>
</dbReference>
<evidence type="ECO:0000256" key="17">
    <source>
        <dbReference type="ARBA" id="ARBA00023065"/>
    </source>
</evidence>
<dbReference type="PANTHER" id="PTHR33751:SF1">
    <property type="entry name" value="CBB3-TYPE CYTOCHROME C OXIDASE SUBUNIT FIXP"/>
    <property type="match status" value="1"/>
</dbReference>
<feature type="domain" description="Cytochrome c" evidence="23">
    <location>
        <begin position="219"/>
        <end position="300"/>
    </location>
</feature>
<dbReference type="GO" id="GO:0006119">
    <property type="term" value="P:oxidative phosphorylation"/>
    <property type="evidence" value="ECO:0007669"/>
    <property type="project" value="UniProtKB-UniPathway"/>
</dbReference>
<dbReference type="InterPro" id="IPR050597">
    <property type="entry name" value="Cytochrome_c_Oxidase_Subunit"/>
</dbReference>
<evidence type="ECO:0000256" key="20">
    <source>
        <dbReference type="PIRSR" id="PIRSR000006-1"/>
    </source>
</evidence>
<keyword evidence="13 19" id="KW-0249">Electron transport</keyword>
<keyword evidence="16 19" id="KW-0408">Iron</keyword>
<evidence type="ECO:0000256" key="9">
    <source>
        <dbReference type="ARBA" id="ARBA00022692"/>
    </source>
</evidence>
<comment type="subunit">
    <text evidence="19">Component of the cbb3-type cytochrome c oxidase.</text>
</comment>
<accession>A0A0C6P319</accession>
<keyword evidence="10 19" id="KW-0479">Metal-binding</keyword>
<dbReference type="AlphaFoldDB" id="A0A0C6P319"/>
<feature type="binding site" description="axial binding residue" evidence="20">
    <location>
        <position position="236"/>
    </location>
    <ligand>
        <name>heme c</name>
        <dbReference type="ChEBI" id="CHEBI:61717"/>
        <label>2</label>
    </ligand>
    <ligandPart>
        <name>Fe</name>
        <dbReference type="ChEBI" id="CHEBI:18248"/>
    </ligandPart>
</feature>
<comment type="subcellular location">
    <subcellularLocation>
        <location evidence="1 19">Cell inner membrane</location>
    </subcellularLocation>
</comment>
<evidence type="ECO:0000259" key="23">
    <source>
        <dbReference type="PROSITE" id="PS51007"/>
    </source>
</evidence>
<dbReference type="EMBL" id="HE965806">
    <property type="protein sequence ID" value="CCJ53047.1"/>
    <property type="molecule type" value="Genomic_DNA"/>
</dbReference>
<dbReference type="KEGG" id="bbh:BN112_1129"/>
<dbReference type="PANTHER" id="PTHR33751">
    <property type="entry name" value="CBB3-TYPE CYTOCHROME C OXIDASE SUBUNIT FIXP"/>
    <property type="match status" value="1"/>
</dbReference>
<feature type="binding site" description="covalent" evidence="21">
    <location>
        <position position="232"/>
    </location>
    <ligand>
        <name>heme c</name>
        <dbReference type="ChEBI" id="CHEBI:61717"/>
        <label>2</label>
    </ligand>
</feature>
<dbReference type="OrthoDB" id="9811281at2"/>
<evidence type="ECO:0000256" key="22">
    <source>
        <dbReference type="SAM" id="Phobius"/>
    </source>
</evidence>
<evidence type="ECO:0000256" key="4">
    <source>
        <dbReference type="ARBA" id="ARBA00022448"/>
    </source>
</evidence>
<keyword evidence="11" id="KW-0677">Repeat</keyword>
<dbReference type="HOGENOM" id="CLU_047545_2_0_4"/>
<feature type="binding site" description="covalent" evidence="21">
    <location>
        <position position="146"/>
    </location>
    <ligand>
        <name>heme c</name>
        <dbReference type="ChEBI" id="CHEBI:61717"/>
        <label>1</label>
    </ligand>
</feature>
<reference evidence="24 25" key="1">
    <citation type="journal article" date="2012" name="BMC Genomics">
        <title>Comparative genomics of the classical Bordetella subspecies: the evolution and exchange of virulence-associated diversity amongst closely related pathogens.</title>
        <authorList>
            <person name="Park J."/>
            <person name="Zhang Y."/>
            <person name="Buboltz A.M."/>
            <person name="Zhang X."/>
            <person name="Schuster S.C."/>
            <person name="Ahuja U."/>
            <person name="Liu M."/>
            <person name="Miller J.F."/>
            <person name="Sebaihia M."/>
            <person name="Bentley S.D."/>
            <person name="Parkhill J."/>
            <person name="Harvill E.T."/>
        </authorList>
    </citation>
    <scope>NUCLEOTIDE SEQUENCE [LARGE SCALE GENOMIC DNA]</scope>
    <source>
        <strain evidence="24 25">253</strain>
    </source>
</reference>
<evidence type="ECO:0000256" key="5">
    <source>
        <dbReference type="ARBA" id="ARBA00022475"/>
    </source>
</evidence>
<comment type="cofactor">
    <cofactor evidence="19 21">
        <name>heme c</name>
        <dbReference type="ChEBI" id="CHEBI:61717"/>
    </cofactor>
    <text evidence="19 21">Binds 2 heme C groups per subunit.</text>
</comment>
<feature type="binding site" description="axial binding residue" evidence="20">
    <location>
        <position position="277"/>
    </location>
    <ligand>
        <name>heme c</name>
        <dbReference type="ChEBI" id="CHEBI:61717"/>
        <label>1</label>
    </ligand>
    <ligandPart>
        <name>Fe</name>
        <dbReference type="ChEBI" id="CHEBI:18248"/>
    </ligandPart>
</feature>
<gene>
    <name evidence="24" type="ORF">BN112_1129</name>
</gene>
<comment type="pathway">
    <text evidence="2 19">Energy metabolism; oxidative phosphorylation.</text>
</comment>
<evidence type="ECO:0000256" key="19">
    <source>
        <dbReference type="PIRNR" id="PIRNR000006"/>
    </source>
</evidence>